<dbReference type="PANTHER" id="PTHR35889:SF3">
    <property type="entry name" value="F-BOX DOMAIN-CONTAINING PROTEIN"/>
    <property type="match status" value="1"/>
</dbReference>
<dbReference type="AlphaFoldDB" id="A0A6L9LDE7"/>
<feature type="region of interest" description="Disordered" evidence="1">
    <location>
        <begin position="307"/>
        <end position="328"/>
    </location>
</feature>
<keyword evidence="6" id="KW-1185">Reference proteome</keyword>
<dbReference type="Pfam" id="PF09990">
    <property type="entry name" value="DUF2231"/>
    <property type="match status" value="1"/>
</dbReference>
<name>A0A6L9LDE7_9BACT</name>
<keyword evidence="2" id="KW-0472">Membrane</keyword>
<keyword evidence="2" id="KW-0812">Transmembrane</keyword>
<sequence>MTNVSIFLQATPAAPADWVLFFGRFHPLIVHLPIGFLLIAGLLELDRLTRRNTVSPHTITLILFWSAVSATMACVFGYMLSQEGGYDAEALSSHQWQGIAVAVFAWLAWAVKSENLGRLIPFAQLIYLPALAVALVMLLAAGHQGGNLTHGSDFLTQYAPESVRTMAGLPAKQNEFKAEPITDVNQALVYQQIVNPILQTRCVQCHNADKSKAGLRLDSPDMIRKGSEDGPVFVAGKGTASQLVKVCLLPEEDDHHMPPKGKTQLTEGQVALLTWWIDQGASFDKKVADLTTNDAIRPVLAALGGESAGTNGSAVATTGRNTGSPAPESAVLTMKLPAVDPKVVDELKKTGLLVLPLSKEQNQLEVSAVNARTFNDAQAALLPKLSQQLVWLKLGDTEISDASLAAVAKLKNLQKLHLERTGVTDAGLKQLKGLTNLEYLNLYGTAVTDAGLAELAGIKSLKKVYLWQTKATAQGIDNLKKAMPSLEIVGGIDEKAVAEFAKANAADSKTETDKKN</sequence>
<feature type="domain" description="Cytochrome C Planctomycete-type" evidence="3">
    <location>
        <begin position="202"/>
        <end position="261"/>
    </location>
</feature>
<keyword evidence="2" id="KW-1133">Transmembrane helix</keyword>
<feature type="transmembrane region" description="Helical" evidence="2">
    <location>
        <begin position="57"/>
        <end position="81"/>
    </location>
</feature>
<evidence type="ECO:0000313" key="6">
    <source>
        <dbReference type="Proteomes" id="UP000474175"/>
    </source>
</evidence>
<evidence type="ECO:0000256" key="2">
    <source>
        <dbReference type="SAM" id="Phobius"/>
    </source>
</evidence>
<protein>
    <submittedName>
        <fullName evidence="5">Ribonuclease inhibitor</fullName>
    </submittedName>
</protein>
<evidence type="ECO:0000256" key="1">
    <source>
        <dbReference type="SAM" id="MobiDB-lite"/>
    </source>
</evidence>
<feature type="transmembrane region" description="Helical" evidence="2">
    <location>
        <begin position="93"/>
        <end position="110"/>
    </location>
</feature>
<accession>A0A6L9LDE7</accession>
<dbReference type="PANTHER" id="PTHR35889">
    <property type="entry name" value="CYCLOINULO-OLIGOSACCHARIDE FRUCTANOTRANSFERASE-RELATED"/>
    <property type="match status" value="1"/>
</dbReference>
<evidence type="ECO:0000313" key="5">
    <source>
        <dbReference type="EMBL" id="NDU98566.1"/>
    </source>
</evidence>
<dbReference type="SUPFAM" id="SSF52047">
    <property type="entry name" value="RNI-like"/>
    <property type="match status" value="1"/>
</dbReference>
<evidence type="ECO:0000259" key="4">
    <source>
        <dbReference type="Pfam" id="PF09990"/>
    </source>
</evidence>
<dbReference type="InterPro" id="IPR011429">
    <property type="entry name" value="Cyt_c_Planctomycete-type"/>
</dbReference>
<evidence type="ECO:0000259" key="3">
    <source>
        <dbReference type="Pfam" id="PF07635"/>
    </source>
</evidence>
<comment type="caution">
    <text evidence="5">The sequence shown here is derived from an EMBL/GenBank/DDBJ whole genome shotgun (WGS) entry which is preliminary data.</text>
</comment>
<feature type="transmembrane region" description="Helical" evidence="2">
    <location>
        <begin position="122"/>
        <end position="142"/>
    </location>
</feature>
<dbReference type="InterPro" id="IPR019251">
    <property type="entry name" value="DUF2231_TM"/>
</dbReference>
<gene>
    <name evidence="5" type="ORF">GK108_27015</name>
</gene>
<feature type="domain" description="DUF2231" evidence="4">
    <location>
        <begin position="25"/>
        <end position="149"/>
    </location>
</feature>
<dbReference type="Proteomes" id="UP000474175">
    <property type="component" value="Unassembled WGS sequence"/>
</dbReference>
<feature type="compositionally biased region" description="Polar residues" evidence="1">
    <location>
        <begin position="308"/>
        <end position="324"/>
    </location>
</feature>
<proteinExistence type="predicted"/>
<dbReference type="Pfam" id="PF07635">
    <property type="entry name" value="PSCyt1"/>
    <property type="match status" value="1"/>
</dbReference>
<dbReference type="RefSeq" id="WP_163954701.1">
    <property type="nucleotide sequence ID" value="NZ_JAAFZH010000018.1"/>
</dbReference>
<organism evidence="5 6">
    <name type="scientific">Spirosoma terrae</name>
    <dbReference type="NCBI Taxonomy" id="1968276"/>
    <lineage>
        <taxon>Bacteria</taxon>
        <taxon>Pseudomonadati</taxon>
        <taxon>Bacteroidota</taxon>
        <taxon>Cytophagia</taxon>
        <taxon>Cytophagales</taxon>
        <taxon>Cytophagaceae</taxon>
        <taxon>Spirosoma</taxon>
    </lineage>
</organism>
<dbReference type="Gene3D" id="3.80.10.10">
    <property type="entry name" value="Ribonuclease Inhibitor"/>
    <property type="match status" value="1"/>
</dbReference>
<reference evidence="5 6" key="1">
    <citation type="submission" date="2020-02" db="EMBL/GenBank/DDBJ databases">
        <title>Draft genome sequence of two Spirosoma agri KCTC 52727 and Spirosoma terrae KCTC 52035.</title>
        <authorList>
            <person name="Rojas J."/>
            <person name="Ambika Manirajan B."/>
            <person name="Suarez C."/>
            <person name="Ratering S."/>
            <person name="Schnell S."/>
        </authorList>
    </citation>
    <scope>NUCLEOTIDE SEQUENCE [LARGE SCALE GENOMIC DNA]</scope>
    <source>
        <strain evidence="5 6">KCTC 52035</strain>
    </source>
</reference>
<feature type="transmembrane region" description="Helical" evidence="2">
    <location>
        <begin position="25"/>
        <end position="45"/>
    </location>
</feature>
<dbReference type="InterPro" id="IPR032675">
    <property type="entry name" value="LRR_dom_sf"/>
</dbReference>
<dbReference type="EMBL" id="JAAFZH010000018">
    <property type="protein sequence ID" value="NDU98566.1"/>
    <property type="molecule type" value="Genomic_DNA"/>
</dbReference>